<evidence type="ECO:0000313" key="3">
    <source>
        <dbReference type="Proteomes" id="UP000268350"/>
    </source>
</evidence>
<gene>
    <name evidence="2" type="ORF">DGUA_6G017600</name>
</gene>
<dbReference type="OrthoDB" id="8060182at2759"/>
<sequence>MKTMRSSGYISVILLWFALGTAYEGTVFGQLYEGGGYYYTPSQLPYPGYRGANYRQTQGQRPQQHQRSYKDICRLVNTNGFTNPGGVPRCPY</sequence>
<name>A0A3B0K9T9_DROGU</name>
<feature type="signal peptide" evidence="1">
    <location>
        <begin position="1"/>
        <end position="22"/>
    </location>
</feature>
<accession>A0A3B0K9T9</accession>
<evidence type="ECO:0000313" key="2">
    <source>
        <dbReference type="EMBL" id="SPP82849.1"/>
    </source>
</evidence>
<protein>
    <submittedName>
        <fullName evidence="2">Uncharacterized protein</fullName>
    </submittedName>
</protein>
<reference evidence="3" key="1">
    <citation type="submission" date="2018-01" db="EMBL/GenBank/DDBJ databases">
        <authorList>
            <person name="Alioto T."/>
            <person name="Alioto T."/>
        </authorList>
    </citation>
    <scope>NUCLEOTIDE SEQUENCE [LARGE SCALE GENOMIC DNA]</scope>
</reference>
<dbReference type="Proteomes" id="UP000268350">
    <property type="component" value="Unassembled WGS sequence"/>
</dbReference>
<dbReference type="AlphaFoldDB" id="A0A3B0K9T9"/>
<organism evidence="2 3">
    <name type="scientific">Drosophila guanche</name>
    <name type="common">Fruit fly</name>
    <dbReference type="NCBI Taxonomy" id="7266"/>
    <lineage>
        <taxon>Eukaryota</taxon>
        <taxon>Metazoa</taxon>
        <taxon>Ecdysozoa</taxon>
        <taxon>Arthropoda</taxon>
        <taxon>Hexapoda</taxon>
        <taxon>Insecta</taxon>
        <taxon>Pterygota</taxon>
        <taxon>Neoptera</taxon>
        <taxon>Endopterygota</taxon>
        <taxon>Diptera</taxon>
        <taxon>Brachycera</taxon>
        <taxon>Muscomorpha</taxon>
        <taxon>Ephydroidea</taxon>
        <taxon>Drosophilidae</taxon>
        <taxon>Drosophila</taxon>
        <taxon>Sophophora</taxon>
    </lineage>
</organism>
<dbReference type="OMA" id="HQRSYKD"/>
<feature type="chain" id="PRO_5017195629" evidence="1">
    <location>
        <begin position="23"/>
        <end position="92"/>
    </location>
</feature>
<proteinExistence type="predicted"/>
<keyword evidence="1" id="KW-0732">Signal</keyword>
<dbReference type="EMBL" id="OUUW01000007">
    <property type="protein sequence ID" value="SPP82849.1"/>
    <property type="molecule type" value="Genomic_DNA"/>
</dbReference>
<keyword evidence="3" id="KW-1185">Reference proteome</keyword>
<evidence type="ECO:0000256" key="1">
    <source>
        <dbReference type="SAM" id="SignalP"/>
    </source>
</evidence>